<evidence type="ECO:0000313" key="3">
    <source>
        <dbReference type="Proteomes" id="UP000001297"/>
    </source>
</evidence>
<dbReference type="OrthoDB" id="19763at10239"/>
<gene>
    <name evidence="2" type="primary">g06</name>
</gene>
<organism evidence="2 3">
    <name type="scientific">Burkholderia phage BcepC6B</name>
    <dbReference type="NCBI Taxonomy" id="2883949"/>
    <lineage>
        <taxon>Viruses</taxon>
        <taxon>Duplodnaviria</taxon>
        <taxon>Heunggongvirae</taxon>
        <taxon>Uroviricota</taxon>
        <taxon>Caudoviricetes</taxon>
        <taxon>Ryyoungvirus</taxon>
        <taxon>Ryyoungvirus bcepC6B</taxon>
    </lineage>
</organism>
<reference evidence="2 3" key="1">
    <citation type="submission" date="2004-04" db="EMBL/GenBank/DDBJ databases">
        <title>Complete genomic sequence of Burkholderia cepacia complex phage BcepC6B.</title>
        <authorList>
            <person name="Summer E.J."/>
            <person name="Christian B.N."/>
            <person name="Collins J."/>
            <person name="Morrison W."/>
            <person name="Patel P."/>
            <person name="Wells W."/>
            <person name="Mebane L."/>
            <person name="Gonzalez C.F."/>
            <person name="Young R.F."/>
        </authorList>
    </citation>
    <scope>NUCLEOTIDE SEQUENCE [LARGE SCALE GENOMIC DNA]</scope>
</reference>
<dbReference type="Pfam" id="PF21628">
    <property type="entry name" value="Gp10-like"/>
    <property type="match status" value="1"/>
</dbReference>
<dbReference type="RefSeq" id="YP_024926.1">
    <property type="nucleotide sequence ID" value="NC_005887.1"/>
</dbReference>
<dbReference type="EMBL" id="AY605181">
    <property type="protein sequence ID" value="AAT38365.1"/>
    <property type="molecule type" value="Genomic_DNA"/>
</dbReference>
<feature type="compositionally biased region" description="Basic and acidic residues" evidence="1">
    <location>
        <begin position="56"/>
        <end position="67"/>
    </location>
</feature>
<feature type="region of interest" description="Disordered" evidence="1">
    <location>
        <begin position="1"/>
        <end position="79"/>
    </location>
</feature>
<dbReference type="KEGG" id="vg:2846090"/>
<proteinExistence type="predicted"/>
<feature type="compositionally biased region" description="Basic and acidic residues" evidence="1">
    <location>
        <begin position="28"/>
        <end position="49"/>
    </location>
</feature>
<name>Q6J1S1_9CAUD</name>
<sequence length="192" mass="20902">MLLRRAREADASRRGRARGSRAVLPRQPVDRDHVPRAAHDRSARDDGRRGPARGVRAPDPDPRDGRRAAQLPEGRGPRMNLVSMKLTPAEAQTEANEGTAMAAPEDQPAYPCGLSIYLDDEVLAKLGMTALPDVGAPLMLMARVEVCSKSQYENQKGTDTSLSLQITDMSLAPETQSPEQRAAKFYANTPTT</sequence>
<protein>
    <submittedName>
        <fullName evidence="2">Gp06</fullName>
    </submittedName>
</protein>
<evidence type="ECO:0000313" key="2">
    <source>
        <dbReference type="EMBL" id="AAT38365.1"/>
    </source>
</evidence>
<feature type="compositionally biased region" description="Basic and acidic residues" evidence="1">
    <location>
        <begin position="1"/>
        <end position="13"/>
    </location>
</feature>
<dbReference type="Proteomes" id="UP000001297">
    <property type="component" value="Segment"/>
</dbReference>
<evidence type="ECO:0000256" key="1">
    <source>
        <dbReference type="SAM" id="MobiDB-lite"/>
    </source>
</evidence>
<dbReference type="InterPro" id="IPR049302">
    <property type="entry name" value="Gp10-like"/>
</dbReference>
<keyword evidence="3" id="KW-1185">Reference proteome</keyword>
<feature type="region of interest" description="Disordered" evidence="1">
    <location>
        <begin position="172"/>
        <end position="192"/>
    </location>
</feature>
<accession>Q6J1S1</accession>